<proteinExistence type="predicted"/>
<dbReference type="Pfam" id="PF05617">
    <property type="entry name" value="Prolamin_like"/>
    <property type="match status" value="1"/>
</dbReference>
<evidence type="ECO:0000313" key="6">
    <source>
        <dbReference type="Proteomes" id="UP000321393"/>
    </source>
</evidence>
<evidence type="ECO:0000313" key="4">
    <source>
        <dbReference type="EMBL" id="KAA0046841.1"/>
    </source>
</evidence>
<dbReference type="InterPro" id="IPR008502">
    <property type="entry name" value="Prolamin-like"/>
</dbReference>
<dbReference type="EMBL" id="SSTD01014204">
    <property type="protein sequence ID" value="TYK04493.1"/>
    <property type="molecule type" value="Genomic_DNA"/>
</dbReference>
<dbReference type="Proteomes" id="UP000321393">
    <property type="component" value="Unassembled WGS sequence"/>
</dbReference>
<evidence type="ECO:0000313" key="7">
    <source>
        <dbReference type="Proteomes" id="UP000321947"/>
    </source>
</evidence>
<accession>A0A5A7TZR1</accession>
<gene>
    <name evidence="5" type="ORF">E5676_scaffold409G001070</name>
    <name evidence="4" type="ORF">E6C27_scaffold216G001410</name>
</gene>
<reference evidence="6 7" key="1">
    <citation type="submission" date="2019-08" db="EMBL/GenBank/DDBJ databases">
        <title>Draft genome sequences of two oriental melons (Cucumis melo L. var makuwa).</title>
        <authorList>
            <person name="Kwon S.-Y."/>
        </authorList>
    </citation>
    <scope>NUCLEOTIDE SEQUENCE [LARGE SCALE GENOMIC DNA]</scope>
    <source>
        <strain evidence="7">cv. Chang Bougi</strain>
        <strain evidence="6">cv. SW 3</strain>
        <tissue evidence="4">Leaf</tissue>
    </source>
</reference>
<evidence type="ECO:0000259" key="3">
    <source>
        <dbReference type="Pfam" id="PF05617"/>
    </source>
</evidence>
<organism evidence="4 6">
    <name type="scientific">Cucumis melo var. makuwa</name>
    <name type="common">Oriental melon</name>
    <dbReference type="NCBI Taxonomy" id="1194695"/>
    <lineage>
        <taxon>Eukaryota</taxon>
        <taxon>Viridiplantae</taxon>
        <taxon>Streptophyta</taxon>
        <taxon>Embryophyta</taxon>
        <taxon>Tracheophyta</taxon>
        <taxon>Spermatophyta</taxon>
        <taxon>Magnoliopsida</taxon>
        <taxon>eudicotyledons</taxon>
        <taxon>Gunneridae</taxon>
        <taxon>Pentapetalae</taxon>
        <taxon>rosids</taxon>
        <taxon>fabids</taxon>
        <taxon>Cucurbitales</taxon>
        <taxon>Cucurbitaceae</taxon>
        <taxon>Benincaseae</taxon>
        <taxon>Cucumis</taxon>
    </lineage>
</organism>
<feature type="chain" id="PRO_5042722133" description="Prolamin-like domain-containing protein" evidence="2">
    <location>
        <begin position="31"/>
        <end position="135"/>
    </location>
</feature>
<evidence type="ECO:0000256" key="1">
    <source>
        <dbReference type="ARBA" id="ARBA00022729"/>
    </source>
</evidence>
<feature type="domain" description="Prolamin-like" evidence="3">
    <location>
        <begin position="56"/>
        <end position="123"/>
    </location>
</feature>
<name>A0A5A7TZR1_CUCMM</name>
<dbReference type="AlphaFoldDB" id="A0A5A7TZR1"/>
<evidence type="ECO:0000256" key="2">
    <source>
        <dbReference type="SAM" id="SignalP"/>
    </source>
</evidence>
<dbReference type="Proteomes" id="UP000321947">
    <property type="component" value="Unassembled WGS sequence"/>
</dbReference>
<evidence type="ECO:0000313" key="5">
    <source>
        <dbReference type="EMBL" id="TYK04493.1"/>
    </source>
</evidence>
<sequence>MANGTNTVGGILTILLLAVNLAILVHPSMADVDDDYNSPIWNGWVDEDRASNLRPCLDMMKSAKCQVQLYNYYFNISKKELDLQCCVFVKIMGKYCAHAFAGWYEFPGLEVYEPNPMIVYNNCVGRLQALPPTPF</sequence>
<dbReference type="EMBL" id="SSTE01013607">
    <property type="protein sequence ID" value="KAA0046841.1"/>
    <property type="molecule type" value="Genomic_DNA"/>
</dbReference>
<keyword evidence="1 2" id="KW-0732">Signal</keyword>
<protein>
    <recommendedName>
        <fullName evidence="3">Prolamin-like domain-containing protein</fullName>
    </recommendedName>
</protein>
<comment type="caution">
    <text evidence="4">The sequence shown here is derived from an EMBL/GenBank/DDBJ whole genome shotgun (WGS) entry which is preliminary data.</text>
</comment>
<feature type="signal peptide" evidence="2">
    <location>
        <begin position="1"/>
        <end position="30"/>
    </location>
</feature>